<dbReference type="STRING" id="93759.A0A1R3KJY5"/>
<keyword evidence="4" id="KW-0548">Nucleotidyltransferase</keyword>
<dbReference type="InterPro" id="IPR044730">
    <property type="entry name" value="RNase_H-like_dom_plant"/>
</dbReference>
<feature type="domain" description="Reverse transcriptase zinc-binding" evidence="3">
    <location>
        <begin position="586"/>
        <end position="671"/>
    </location>
</feature>
<dbReference type="CDD" id="cd06222">
    <property type="entry name" value="RNase_H_like"/>
    <property type="match status" value="1"/>
</dbReference>
<accession>A0A1R3KJY5</accession>
<keyword evidence="4" id="KW-0695">RNA-directed DNA polymerase</keyword>
<dbReference type="Gene3D" id="3.30.420.10">
    <property type="entry name" value="Ribonuclease H-like superfamily/Ribonuclease H"/>
    <property type="match status" value="1"/>
</dbReference>
<dbReference type="OrthoDB" id="1001947at2759"/>
<keyword evidence="4" id="KW-0808">Transferase</keyword>
<feature type="domain" description="RNase H type-1" evidence="2">
    <location>
        <begin position="745"/>
        <end position="865"/>
    </location>
</feature>
<reference evidence="5" key="1">
    <citation type="submission" date="2013-09" db="EMBL/GenBank/DDBJ databases">
        <title>Corchorus olitorius genome sequencing.</title>
        <authorList>
            <person name="Alam M."/>
            <person name="Haque M.S."/>
            <person name="Islam M.S."/>
            <person name="Emdad E.M."/>
            <person name="Islam M.M."/>
            <person name="Ahmed B."/>
            <person name="Halim A."/>
            <person name="Hossen Q.M.M."/>
            <person name="Hossain M.Z."/>
            <person name="Ahmed R."/>
            <person name="Khan M.M."/>
            <person name="Islam R."/>
            <person name="Rashid M.M."/>
            <person name="Khan S.A."/>
            <person name="Rahman M.S."/>
            <person name="Alam M."/>
            <person name="Yahiya A.S."/>
            <person name="Khan M.S."/>
            <person name="Azam M.S."/>
            <person name="Haque T."/>
            <person name="Lashkar M.Z.H."/>
            <person name="Akhand A.I."/>
            <person name="Morshed G."/>
            <person name="Roy S."/>
            <person name="Uddin K.S."/>
            <person name="Rabeya T."/>
            <person name="Hossain A.S."/>
            <person name="Chowdhury A."/>
            <person name="Snigdha A.R."/>
            <person name="Mortoza M.S."/>
            <person name="Matin S.A."/>
            <person name="Hoque S.M.E."/>
            <person name="Islam M.K."/>
            <person name="Roy D.K."/>
            <person name="Haider R."/>
            <person name="Moosa M.M."/>
            <person name="Elias S.M."/>
            <person name="Hasan A.M."/>
            <person name="Jahan S."/>
            <person name="Shafiuddin M."/>
            <person name="Mahmood N."/>
            <person name="Shommy N.S."/>
        </authorList>
    </citation>
    <scope>NUCLEOTIDE SEQUENCE [LARGE SCALE GENOMIC DNA]</scope>
    <source>
        <strain evidence="5">cv. O-4</strain>
    </source>
</reference>
<dbReference type="GO" id="GO:0004523">
    <property type="term" value="F:RNA-DNA hybrid ribonuclease activity"/>
    <property type="evidence" value="ECO:0007669"/>
    <property type="project" value="InterPro"/>
</dbReference>
<dbReference type="SUPFAM" id="SSF56219">
    <property type="entry name" value="DNase I-like"/>
    <property type="match status" value="1"/>
</dbReference>
<name>A0A1R3KJY5_9ROSI</name>
<evidence type="ECO:0000259" key="3">
    <source>
        <dbReference type="Pfam" id="PF13966"/>
    </source>
</evidence>
<dbReference type="PANTHER" id="PTHR47723">
    <property type="entry name" value="OS05G0353850 PROTEIN"/>
    <property type="match status" value="1"/>
</dbReference>
<sequence length="902" mass="102120">MSGKNPRPASSSVGKNSKVLQAQPQSKSLPKALCDITNVSRRTLLFLWKPTSLTLSPLLPLLHNLLPFHPHPSPILLPPLLMNCLLKHLTRAPMPVWMCEDLSPEVIFLPEIVNHFLLKCRLSRSPPPPHALKIEVTLPMNQLSIMESVQWRDSVLSLSNTPIQNLSSMKILFWNVLWRDNLVDVLIEEHFFQAVTISVKANNKSWDLSVVYGSPIPGNREELWRYMKEKSDSSSRPWALGGDFNSIASSADKSNFNSRDVNRCRKFQEKIMFPEAVVHHLPRIKSDHCPILLDLNGQITPRPALRPFRFEAAWLSHKHFKDFLGETWNHEQGNIISKLDQIIQGKVLEHKWKTVKASRGGHGVSHIFFADDLVLFSQANTEQVAVVKDSLDIFSRWSGQTVSLVKSKIFITKNTPRRLMNEICEASGIARTDDLGRYLGVPLLHGRVAKKTYWGLVEKVQSRLASWKVNHLSIAASHTWKSILKAGDLLSGGLKWRVGDGSKISFWYDKWLLDDSNLASFLHLVPNLGAKDILVSEFIDEEGWMVNKLLDYIPSFLIARVINIPVNLFSKLSDCIIWCKTSNGNFTTKSAFQSLNAHLPCSSPCIKAIWKIKVQPKIQNFLWLATQNRILGNDNRMIRSFTTDPSCSICGHHSESVLHILRDCTNAKVIWDILMISSKFSSSRSLNLEEWVNLNVISYKDEKFGDWSWPSLFANTYADANTKCKVKQVVHLSWEKPKEQWLKLNVDGSWNQQKNIAAAGGVFRNSQGNWIGGFGANMGNCSIDIAEMWAIYYGVKFAVQLNLNFVEIETDSCSSVQAITGGVDPHHPLFPLVKEIKDMLNESWTWSLKFIPREKNMLADWVAKWSCLQRPGLQNLSRPPAGCNSLILADSLGISYPRIMTM</sequence>
<comment type="caution">
    <text evidence="4">The sequence shown here is derived from an EMBL/GenBank/DDBJ whole genome shotgun (WGS) entry which is preliminary data.</text>
</comment>
<dbReference type="InterPro" id="IPR012337">
    <property type="entry name" value="RNaseH-like_sf"/>
</dbReference>
<evidence type="ECO:0000313" key="4">
    <source>
        <dbReference type="EMBL" id="OMP07401.1"/>
    </source>
</evidence>
<dbReference type="PANTHER" id="PTHR47723:SF19">
    <property type="entry name" value="POLYNUCLEOTIDYL TRANSFERASE, RIBONUCLEASE H-LIKE SUPERFAMILY PROTEIN"/>
    <property type="match status" value="1"/>
</dbReference>
<organism evidence="4 5">
    <name type="scientific">Corchorus olitorius</name>
    <dbReference type="NCBI Taxonomy" id="93759"/>
    <lineage>
        <taxon>Eukaryota</taxon>
        <taxon>Viridiplantae</taxon>
        <taxon>Streptophyta</taxon>
        <taxon>Embryophyta</taxon>
        <taxon>Tracheophyta</taxon>
        <taxon>Spermatophyta</taxon>
        <taxon>Magnoliopsida</taxon>
        <taxon>eudicotyledons</taxon>
        <taxon>Gunneridae</taxon>
        <taxon>Pentapetalae</taxon>
        <taxon>rosids</taxon>
        <taxon>malvids</taxon>
        <taxon>Malvales</taxon>
        <taxon>Malvaceae</taxon>
        <taxon>Grewioideae</taxon>
        <taxon>Apeibeae</taxon>
        <taxon>Corchorus</taxon>
    </lineage>
</organism>
<dbReference type="Proteomes" id="UP000187203">
    <property type="component" value="Unassembled WGS sequence"/>
</dbReference>
<feature type="compositionally biased region" description="Polar residues" evidence="1">
    <location>
        <begin position="8"/>
        <end position="24"/>
    </location>
</feature>
<protein>
    <submittedName>
        <fullName evidence="4">Reverse transcriptase</fullName>
    </submittedName>
</protein>
<feature type="region of interest" description="Disordered" evidence="1">
    <location>
        <begin position="1"/>
        <end position="24"/>
    </location>
</feature>
<evidence type="ECO:0000259" key="2">
    <source>
        <dbReference type="Pfam" id="PF13456"/>
    </source>
</evidence>
<evidence type="ECO:0000313" key="5">
    <source>
        <dbReference type="Proteomes" id="UP000187203"/>
    </source>
</evidence>
<dbReference type="SUPFAM" id="SSF53098">
    <property type="entry name" value="Ribonuclease H-like"/>
    <property type="match status" value="1"/>
</dbReference>
<keyword evidence="5" id="KW-1185">Reference proteome</keyword>
<dbReference type="InterPro" id="IPR026960">
    <property type="entry name" value="RVT-Znf"/>
</dbReference>
<dbReference type="InterPro" id="IPR002156">
    <property type="entry name" value="RNaseH_domain"/>
</dbReference>
<proteinExistence type="predicted"/>
<dbReference type="GO" id="GO:0003676">
    <property type="term" value="F:nucleic acid binding"/>
    <property type="evidence" value="ECO:0007669"/>
    <property type="project" value="InterPro"/>
</dbReference>
<dbReference type="InterPro" id="IPR036691">
    <property type="entry name" value="Endo/exonu/phosph_ase_sf"/>
</dbReference>
<dbReference type="Pfam" id="PF13966">
    <property type="entry name" value="zf-RVT"/>
    <property type="match status" value="1"/>
</dbReference>
<evidence type="ECO:0000256" key="1">
    <source>
        <dbReference type="SAM" id="MobiDB-lite"/>
    </source>
</evidence>
<dbReference type="EMBL" id="AWUE01013256">
    <property type="protein sequence ID" value="OMP07401.1"/>
    <property type="molecule type" value="Genomic_DNA"/>
</dbReference>
<dbReference type="AlphaFoldDB" id="A0A1R3KJY5"/>
<dbReference type="GO" id="GO:0003964">
    <property type="term" value="F:RNA-directed DNA polymerase activity"/>
    <property type="evidence" value="ECO:0007669"/>
    <property type="project" value="UniProtKB-KW"/>
</dbReference>
<dbReference type="InterPro" id="IPR053151">
    <property type="entry name" value="RNase_H-like"/>
</dbReference>
<gene>
    <name evidence="4" type="ORF">COLO4_07368</name>
</gene>
<dbReference type="InterPro" id="IPR036397">
    <property type="entry name" value="RNaseH_sf"/>
</dbReference>
<dbReference type="Gene3D" id="3.60.10.10">
    <property type="entry name" value="Endonuclease/exonuclease/phosphatase"/>
    <property type="match status" value="1"/>
</dbReference>
<dbReference type="Pfam" id="PF13456">
    <property type="entry name" value="RVT_3"/>
    <property type="match status" value="1"/>
</dbReference>